<name>A0A4R6AEL8_9RHOB</name>
<gene>
    <name evidence="3" type="ORF">E2L08_05565</name>
</gene>
<sequence length="258" mass="27438">MFRTALLLVCLALPATAQEADVRLLPGWRMENGNHMAALEIRLDQGWKTYWRAPGEAGIPPRLDWRGSDNLAAAQIHWPAPMAFRQSGFTTIGYEDAVILPIEIAPTRAGAPIEVDLSMEFGICEEICVPVTVELDGSLPPETVRADARIRAALARRPLDRADGGVGRVACEVTPSGRGGRLTATVEMPPQGGVEVAAIEAGDPGLRVGRTQTARQGDTLIATAEILPPRGQPLALDRGAITLTVLGTNGAVQIDGCR</sequence>
<dbReference type="Pfam" id="PF11412">
    <property type="entry name" value="DsbD_N"/>
    <property type="match status" value="1"/>
</dbReference>
<dbReference type="OrthoDB" id="9811036at2"/>
<feature type="signal peptide" evidence="1">
    <location>
        <begin position="1"/>
        <end position="17"/>
    </location>
</feature>
<feature type="chain" id="PRO_5020795525" description="Thiol:disulfide interchange protein DsbD N-terminal domain-containing protein" evidence="1">
    <location>
        <begin position="18"/>
        <end position="258"/>
    </location>
</feature>
<evidence type="ECO:0000313" key="3">
    <source>
        <dbReference type="EMBL" id="TDL81585.1"/>
    </source>
</evidence>
<protein>
    <recommendedName>
        <fullName evidence="2">Thiol:disulfide interchange protein DsbD N-terminal domain-containing protein</fullName>
    </recommendedName>
</protein>
<organism evidence="3 4">
    <name type="scientific">Palleronia sediminis</name>
    <dbReference type="NCBI Taxonomy" id="2547833"/>
    <lineage>
        <taxon>Bacteria</taxon>
        <taxon>Pseudomonadati</taxon>
        <taxon>Pseudomonadota</taxon>
        <taxon>Alphaproteobacteria</taxon>
        <taxon>Rhodobacterales</taxon>
        <taxon>Roseobacteraceae</taxon>
        <taxon>Palleronia</taxon>
    </lineage>
</organism>
<keyword evidence="4" id="KW-1185">Reference proteome</keyword>
<dbReference type="RefSeq" id="WP_133396071.1">
    <property type="nucleotide sequence ID" value="NZ_SNAA01000004.1"/>
</dbReference>
<feature type="domain" description="Thiol:disulfide interchange protein DsbD N-terminal" evidence="2">
    <location>
        <begin position="28"/>
        <end position="135"/>
    </location>
</feature>
<proteinExistence type="predicted"/>
<keyword evidence="1" id="KW-0732">Signal</keyword>
<evidence type="ECO:0000313" key="4">
    <source>
        <dbReference type="Proteomes" id="UP000295701"/>
    </source>
</evidence>
<accession>A0A4R6AEL8</accession>
<evidence type="ECO:0000256" key="1">
    <source>
        <dbReference type="SAM" id="SignalP"/>
    </source>
</evidence>
<dbReference type="AlphaFoldDB" id="A0A4R6AEL8"/>
<dbReference type="InterPro" id="IPR028250">
    <property type="entry name" value="DsbDN"/>
</dbReference>
<comment type="caution">
    <text evidence="3">The sequence shown here is derived from an EMBL/GenBank/DDBJ whole genome shotgun (WGS) entry which is preliminary data.</text>
</comment>
<dbReference type="EMBL" id="SNAA01000004">
    <property type="protein sequence ID" value="TDL81585.1"/>
    <property type="molecule type" value="Genomic_DNA"/>
</dbReference>
<reference evidence="3 4" key="1">
    <citation type="submission" date="2019-03" db="EMBL/GenBank/DDBJ databases">
        <title>Primorskyibacter sp. SS33 isolated from sediments.</title>
        <authorList>
            <person name="Xunke S."/>
        </authorList>
    </citation>
    <scope>NUCLEOTIDE SEQUENCE [LARGE SCALE GENOMIC DNA]</scope>
    <source>
        <strain evidence="3 4">SS33</strain>
    </source>
</reference>
<evidence type="ECO:0000259" key="2">
    <source>
        <dbReference type="Pfam" id="PF11412"/>
    </source>
</evidence>
<dbReference type="Proteomes" id="UP000295701">
    <property type="component" value="Unassembled WGS sequence"/>
</dbReference>